<protein>
    <submittedName>
        <fullName evidence="3">Uncharacterized protein</fullName>
    </submittedName>
</protein>
<keyword evidence="4" id="KW-1185">Reference proteome</keyword>
<gene>
    <name evidence="3" type="ORF">HDF16_004515</name>
</gene>
<evidence type="ECO:0000313" key="4">
    <source>
        <dbReference type="Proteomes" id="UP000540989"/>
    </source>
</evidence>
<reference evidence="3 4" key="1">
    <citation type="submission" date="2020-08" db="EMBL/GenBank/DDBJ databases">
        <title>Genomic Encyclopedia of Type Strains, Phase IV (KMG-V): Genome sequencing to study the core and pangenomes of soil and plant-associated prokaryotes.</title>
        <authorList>
            <person name="Whitman W."/>
        </authorList>
    </citation>
    <scope>NUCLEOTIDE SEQUENCE [LARGE SCALE GENOMIC DNA]</scope>
    <source>
        <strain evidence="3 4">M8UP14</strain>
    </source>
</reference>
<accession>A0A7W7ZIE1</accession>
<dbReference type="EMBL" id="JACHIP010000007">
    <property type="protein sequence ID" value="MBB5059786.1"/>
    <property type="molecule type" value="Genomic_DNA"/>
</dbReference>
<evidence type="ECO:0000256" key="1">
    <source>
        <dbReference type="SAM" id="MobiDB-lite"/>
    </source>
</evidence>
<dbReference type="Proteomes" id="UP000540989">
    <property type="component" value="Unassembled WGS sequence"/>
</dbReference>
<feature type="signal peptide" evidence="2">
    <location>
        <begin position="1"/>
        <end position="19"/>
    </location>
</feature>
<dbReference type="RefSeq" id="WP_184221627.1">
    <property type="nucleotide sequence ID" value="NZ_JACHIP010000007.1"/>
</dbReference>
<feature type="compositionally biased region" description="Polar residues" evidence="1">
    <location>
        <begin position="82"/>
        <end position="101"/>
    </location>
</feature>
<sequence>MRRLTILLCSALLCAQAQSPSSKKPYTPDIPKVWDDAAMASIELPRAAKVDVRPLSSAYYYTIPERTLWKPIPSTLPARSPRATTSGCNSRIRSRPSTSTN</sequence>
<evidence type="ECO:0000256" key="2">
    <source>
        <dbReference type="SAM" id="SignalP"/>
    </source>
</evidence>
<dbReference type="AlphaFoldDB" id="A0A7W7ZIE1"/>
<evidence type="ECO:0000313" key="3">
    <source>
        <dbReference type="EMBL" id="MBB5059786.1"/>
    </source>
</evidence>
<feature type="region of interest" description="Disordered" evidence="1">
    <location>
        <begin position="74"/>
        <end position="101"/>
    </location>
</feature>
<organism evidence="3 4">
    <name type="scientific">Granulicella aggregans</name>
    <dbReference type="NCBI Taxonomy" id="474949"/>
    <lineage>
        <taxon>Bacteria</taxon>
        <taxon>Pseudomonadati</taxon>
        <taxon>Acidobacteriota</taxon>
        <taxon>Terriglobia</taxon>
        <taxon>Terriglobales</taxon>
        <taxon>Acidobacteriaceae</taxon>
        <taxon>Granulicella</taxon>
    </lineage>
</organism>
<keyword evidence="2" id="KW-0732">Signal</keyword>
<feature type="chain" id="PRO_5030524663" evidence="2">
    <location>
        <begin position="20"/>
        <end position="101"/>
    </location>
</feature>
<name>A0A7W7ZIE1_9BACT</name>
<comment type="caution">
    <text evidence="3">The sequence shown here is derived from an EMBL/GenBank/DDBJ whole genome shotgun (WGS) entry which is preliminary data.</text>
</comment>
<proteinExistence type="predicted"/>